<evidence type="ECO:0000256" key="10">
    <source>
        <dbReference type="ARBA" id="ARBA00023329"/>
    </source>
</evidence>
<keyword evidence="7 12" id="KW-0653">Protein transport</keyword>
<dbReference type="FunFam" id="3.30.450.60:FF:000013">
    <property type="entry name" value="Coatomer subunit zeta"/>
    <property type="match status" value="1"/>
</dbReference>
<sequence length="185" mass="20779">MTNFGLYTTKAMIIFDSEGNRLISKYYNFHSHEPQYAPLTSKEKKDFEHNLGIKLMKAGGEILLHENNLVLFNTVSDLNFCLVGVAEENELLLSSILNGFVDAVNILLRQNVDKRSVLDNLDLVLLALDETVDDGIALETDPEIIASRVSKRGGDAVDMNLATLNEQTIIEAYKQAKERFNLSMR</sequence>
<evidence type="ECO:0000313" key="14">
    <source>
        <dbReference type="EMBL" id="OMJ21357.1"/>
    </source>
</evidence>
<evidence type="ECO:0000313" key="15">
    <source>
        <dbReference type="Proteomes" id="UP000187429"/>
    </source>
</evidence>
<evidence type="ECO:0000256" key="12">
    <source>
        <dbReference type="RuleBase" id="RU366053"/>
    </source>
</evidence>
<evidence type="ECO:0000256" key="8">
    <source>
        <dbReference type="ARBA" id="ARBA00023034"/>
    </source>
</evidence>
<keyword evidence="8 12" id="KW-0333">Golgi apparatus</keyword>
<dbReference type="PANTHER" id="PTHR11043">
    <property type="entry name" value="ZETA-COAT PROTEIN"/>
    <property type="match status" value="1"/>
</dbReference>
<dbReference type="InterPro" id="IPR039652">
    <property type="entry name" value="Coatomer_zeta"/>
</dbReference>
<evidence type="ECO:0000256" key="4">
    <source>
        <dbReference type="ARBA" id="ARBA00022448"/>
    </source>
</evidence>
<evidence type="ECO:0000256" key="3">
    <source>
        <dbReference type="ARBA" id="ARBA00011775"/>
    </source>
</evidence>
<feature type="domain" description="AP complex mu/sigma subunit" evidence="13">
    <location>
        <begin position="10"/>
        <end position="152"/>
    </location>
</feature>
<evidence type="ECO:0000256" key="5">
    <source>
        <dbReference type="ARBA" id="ARBA00022490"/>
    </source>
</evidence>
<dbReference type="InterPro" id="IPR022775">
    <property type="entry name" value="AP_mu_sigma_su"/>
</dbReference>
<dbReference type="GO" id="GO:0006886">
    <property type="term" value="P:intracellular protein transport"/>
    <property type="evidence" value="ECO:0007669"/>
    <property type="project" value="TreeGrafter"/>
</dbReference>
<comment type="similarity">
    <text evidence="2 12">Belongs to the adaptor complexes small subunit family.</text>
</comment>
<dbReference type="GO" id="GO:0030126">
    <property type="term" value="C:COPI vesicle coat"/>
    <property type="evidence" value="ECO:0007669"/>
    <property type="project" value="UniProtKB-UniRule"/>
</dbReference>
<evidence type="ECO:0000256" key="11">
    <source>
        <dbReference type="ARBA" id="ARBA00045555"/>
    </source>
</evidence>
<comment type="caution">
    <text evidence="14">The sequence shown here is derived from an EMBL/GenBank/DDBJ whole genome shotgun (WGS) entry which is preliminary data.</text>
</comment>
<evidence type="ECO:0000256" key="9">
    <source>
        <dbReference type="ARBA" id="ARBA00023136"/>
    </source>
</evidence>
<evidence type="ECO:0000259" key="13">
    <source>
        <dbReference type="Pfam" id="PF01217"/>
    </source>
</evidence>
<dbReference type="GO" id="GO:0006891">
    <property type="term" value="P:intra-Golgi vesicle-mediated transport"/>
    <property type="evidence" value="ECO:0007669"/>
    <property type="project" value="TreeGrafter"/>
</dbReference>
<evidence type="ECO:0000256" key="1">
    <source>
        <dbReference type="ARBA" id="ARBA00004255"/>
    </source>
</evidence>
<dbReference type="SUPFAM" id="SSF64356">
    <property type="entry name" value="SNARE-like"/>
    <property type="match status" value="1"/>
</dbReference>
<dbReference type="EMBL" id="LSSM01002532">
    <property type="protein sequence ID" value="OMJ21357.1"/>
    <property type="molecule type" value="Genomic_DNA"/>
</dbReference>
<dbReference type="InterPro" id="IPR011012">
    <property type="entry name" value="Longin-like_dom_sf"/>
</dbReference>
<keyword evidence="4 12" id="KW-0813">Transport</keyword>
<comment type="subcellular location">
    <subcellularLocation>
        <location evidence="12">Cytoplasm</location>
    </subcellularLocation>
    <subcellularLocation>
        <location evidence="1 12">Golgi apparatus membrane</location>
        <topology evidence="1 12">Peripheral membrane protein</topology>
        <orientation evidence="1 12">Cytoplasmic side</orientation>
    </subcellularLocation>
    <subcellularLocation>
        <location evidence="12">Cytoplasmic vesicle</location>
        <location evidence="12">COPI-coated vesicle membrane</location>
        <topology evidence="12">Peripheral membrane protein</topology>
        <orientation evidence="12">Cytoplasmic side</orientation>
    </subcellularLocation>
</comment>
<keyword evidence="15" id="KW-1185">Reference proteome</keyword>
<evidence type="ECO:0000256" key="2">
    <source>
        <dbReference type="ARBA" id="ARBA00006972"/>
    </source>
</evidence>
<evidence type="ECO:0000256" key="7">
    <source>
        <dbReference type="ARBA" id="ARBA00022927"/>
    </source>
</evidence>
<dbReference type="GO" id="GO:0006890">
    <property type="term" value="P:retrograde vesicle-mediated transport, Golgi to endoplasmic reticulum"/>
    <property type="evidence" value="ECO:0007669"/>
    <property type="project" value="UniProtKB-UniRule"/>
</dbReference>
<protein>
    <recommendedName>
        <fullName evidence="12">Coatomer subunit zeta</fullName>
    </recommendedName>
</protein>
<keyword evidence="6 12" id="KW-0931">ER-Golgi transport</keyword>
<gene>
    <name evidence="14" type="ORF">AYI69_g5845</name>
</gene>
<organism evidence="14 15">
    <name type="scientific">Smittium culicis</name>
    <dbReference type="NCBI Taxonomy" id="133412"/>
    <lineage>
        <taxon>Eukaryota</taxon>
        <taxon>Fungi</taxon>
        <taxon>Fungi incertae sedis</taxon>
        <taxon>Zoopagomycota</taxon>
        <taxon>Kickxellomycotina</taxon>
        <taxon>Harpellomycetes</taxon>
        <taxon>Harpellales</taxon>
        <taxon>Legeriomycetaceae</taxon>
        <taxon>Smittium</taxon>
    </lineage>
</organism>
<dbReference type="AlphaFoldDB" id="A0A1R1Y305"/>
<reference evidence="15" key="1">
    <citation type="submission" date="2017-01" db="EMBL/GenBank/DDBJ databases">
        <authorList>
            <person name="Wang Y."/>
            <person name="White M."/>
            <person name="Kvist S."/>
            <person name="Moncalvo J.-M."/>
        </authorList>
    </citation>
    <scope>NUCLEOTIDE SEQUENCE [LARGE SCALE GENOMIC DNA]</scope>
    <source>
        <strain evidence="15">ID-206-W2</strain>
    </source>
</reference>
<dbReference type="PANTHER" id="PTHR11043:SF0">
    <property type="entry name" value="COATOMER SUBUNIT ZETA"/>
    <property type="match status" value="1"/>
</dbReference>
<dbReference type="GO" id="GO:0000139">
    <property type="term" value="C:Golgi membrane"/>
    <property type="evidence" value="ECO:0007669"/>
    <property type="project" value="UniProtKB-SubCell"/>
</dbReference>
<comment type="subunit">
    <text evidence="3 12">Oligomeric complex that consists of at least the alpha, beta, beta', gamma, delta, epsilon and zeta subunits.</text>
</comment>
<keyword evidence="10 12" id="KW-0968">Cytoplasmic vesicle</keyword>
<dbReference type="OrthoDB" id="10249988at2759"/>
<evidence type="ECO:0000256" key="6">
    <source>
        <dbReference type="ARBA" id="ARBA00022892"/>
    </source>
</evidence>
<dbReference type="Gene3D" id="3.30.450.60">
    <property type="match status" value="1"/>
</dbReference>
<dbReference type="Pfam" id="PF01217">
    <property type="entry name" value="Clat_adaptor_s"/>
    <property type="match status" value="1"/>
</dbReference>
<keyword evidence="5 12" id="KW-0963">Cytoplasm</keyword>
<keyword evidence="9 12" id="KW-0472">Membrane</keyword>
<accession>A0A1R1Y305</accession>
<dbReference type="Proteomes" id="UP000187429">
    <property type="component" value="Unassembled WGS sequence"/>
</dbReference>
<comment type="function">
    <text evidence="11">The coatomer is a cytosolic protein complex that binds to dilysine motifs and reversibly associates with Golgi non-clathrin-coated vesicles, which further mediate biosynthetic protein transport from the ER, via the Golgi up to the trans Golgi network. Coatomer complex is required for budding from Golgi membranes, and is essential for the retrograde Golgi-to-ER transport of dilysine-tagged proteins. The zeta subunit may be involved in regulating the coat assembly and, hence, the rate of biosynthetic protein transport due to its association-dissociation properties with the coatomer complex.</text>
</comment>
<proteinExistence type="inferred from homology"/>
<name>A0A1R1Y305_9FUNG</name>